<evidence type="ECO:0000313" key="3">
    <source>
        <dbReference type="Proteomes" id="UP000093928"/>
    </source>
</evidence>
<dbReference type="RefSeq" id="WP_065146525.1">
    <property type="nucleotide sequence ID" value="NZ_LZLS01000205.1"/>
</dbReference>
<evidence type="ECO:0000313" key="2">
    <source>
        <dbReference type="EMBL" id="OBK21311.1"/>
    </source>
</evidence>
<gene>
    <name evidence="2" type="ORF">A5634_00510</name>
</gene>
<comment type="caution">
    <text evidence="2">The sequence shown here is derived from an EMBL/GenBank/DDBJ whole genome shotgun (WGS) entry which is preliminary data.</text>
</comment>
<organism evidence="2 3">
    <name type="scientific">Mycobacterium asiaticum</name>
    <dbReference type="NCBI Taxonomy" id="1790"/>
    <lineage>
        <taxon>Bacteria</taxon>
        <taxon>Bacillati</taxon>
        <taxon>Actinomycetota</taxon>
        <taxon>Actinomycetes</taxon>
        <taxon>Mycobacteriales</taxon>
        <taxon>Mycobacteriaceae</taxon>
        <taxon>Mycobacterium</taxon>
    </lineage>
</organism>
<dbReference type="Proteomes" id="UP000093928">
    <property type="component" value="Unassembled WGS sequence"/>
</dbReference>
<protein>
    <recommendedName>
        <fullName evidence="4">Heavy metal-binding domain-containing protein</fullName>
    </recommendedName>
</protein>
<evidence type="ECO:0000256" key="1">
    <source>
        <dbReference type="SAM" id="MobiDB-lite"/>
    </source>
</evidence>
<sequence length="298" mass="31466">MRTPAKLAVFCVGLVAVFGASIWVGGMVGPANHGDASRSRTTEHAAEHGTAHGNPVRGVSLSEGDVMLTSVTAPTTVQTQGMLSFRIETLAGVAVTEFDTENTKQMHLIVVRSDGAEYRHEHPTMNTDGRWSIPWAWDTAGTYRIFADFVPSQTGAGTVLSDTVEVGGVFNPRTATNVSRISRVAGFTVSIDGSLQTRTASTLKATISRDGKPVTTLQPYLGSYGHLVVLRAGDLAYLHAHPDGPDARSGSTAGPEISFGTTPPTAGCYLLYLDFQVDGQVHTAQFVVDAGNPSAAHQ</sequence>
<accession>A0A1A3NHP0</accession>
<dbReference type="AlphaFoldDB" id="A0A1A3NHP0"/>
<evidence type="ECO:0008006" key="4">
    <source>
        <dbReference type="Google" id="ProtNLM"/>
    </source>
</evidence>
<feature type="compositionally biased region" description="Basic and acidic residues" evidence="1">
    <location>
        <begin position="35"/>
        <end position="50"/>
    </location>
</feature>
<name>A0A1A3NHP0_MYCAS</name>
<proteinExistence type="predicted"/>
<dbReference type="EMBL" id="LZLS01000205">
    <property type="protein sequence ID" value="OBK21311.1"/>
    <property type="molecule type" value="Genomic_DNA"/>
</dbReference>
<dbReference type="OrthoDB" id="128043at2"/>
<feature type="region of interest" description="Disordered" evidence="1">
    <location>
        <begin position="33"/>
        <end position="55"/>
    </location>
</feature>
<reference evidence="2 3" key="1">
    <citation type="submission" date="2016-06" db="EMBL/GenBank/DDBJ databases">
        <authorList>
            <person name="Kjaerup R.B."/>
            <person name="Dalgaard T.S."/>
            <person name="Juul-Madsen H.R."/>
        </authorList>
    </citation>
    <scope>NUCLEOTIDE SEQUENCE [LARGE SCALE GENOMIC DNA]</scope>
    <source>
        <strain evidence="2 3">1165133.8</strain>
    </source>
</reference>